<dbReference type="Proteomes" id="UP000749646">
    <property type="component" value="Unassembled WGS sequence"/>
</dbReference>
<sequence length="335" mass="38080">MESQTPQHLRPTSLRGLGLQKLPSFVLKTSFFRDTRPSRWLLEEFLTHMYGDVDSFVADLQVLKGMRIALSTDVLVRNYFQRLWVFYTTEEGKVLAEQIKANIALKSESNLFIVNAATSKYQSIRGGVRVAASGILDLRVNRYGTLSSNVPEFAATSAILDEVLPGLRSDLRLGLRALVKRCNMTLGSISERELEGIPPPVYATFVEMTYRGLIPNSEMEIVSLWKRCLETLSDGKLHGELVCRATLEAKRLMHKEFHVEGDTEAERKVDLLLRVENLEVLNSEAKVNDDQFQGDIQYKKNLRINHCIYKEASRRGLELPACFFWTFETGFKLGP</sequence>
<reference evidence="1" key="1">
    <citation type="journal article" date="2020" name="Fungal Divers.">
        <title>Resolving the Mortierellaceae phylogeny through synthesis of multi-gene phylogenetics and phylogenomics.</title>
        <authorList>
            <person name="Vandepol N."/>
            <person name="Liber J."/>
            <person name="Desiro A."/>
            <person name="Na H."/>
            <person name="Kennedy M."/>
            <person name="Barry K."/>
            <person name="Grigoriev I.V."/>
            <person name="Miller A.N."/>
            <person name="O'Donnell K."/>
            <person name="Stajich J.E."/>
            <person name="Bonito G."/>
        </authorList>
    </citation>
    <scope>NUCLEOTIDE SEQUENCE</scope>
    <source>
        <strain evidence="1">MES-2147</strain>
    </source>
</reference>
<accession>A0A9P6MHG6</accession>
<comment type="caution">
    <text evidence="1">The sequence shown here is derived from an EMBL/GenBank/DDBJ whole genome shotgun (WGS) entry which is preliminary data.</text>
</comment>
<protein>
    <submittedName>
        <fullName evidence="1">Uncharacterized protein</fullName>
    </submittedName>
</protein>
<name>A0A9P6MHG6_9FUNG</name>
<dbReference type="EMBL" id="JAAAHW010000687">
    <property type="protein sequence ID" value="KAF9999897.1"/>
    <property type="molecule type" value="Genomic_DNA"/>
</dbReference>
<organism evidence="1 2">
    <name type="scientific">Modicella reniformis</name>
    <dbReference type="NCBI Taxonomy" id="1440133"/>
    <lineage>
        <taxon>Eukaryota</taxon>
        <taxon>Fungi</taxon>
        <taxon>Fungi incertae sedis</taxon>
        <taxon>Mucoromycota</taxon>
        <taxon>Mortierellomycotina</taxon>
        <taxon>Mortierellomycetes</taxon>
        <taxon>Mortierellales</taxon>
        <taxon>Mortierellaceae</taxon>
        <taxon>Modicella</taxon>
    </lineage>
</organism>
<keyword evidence="2" id="KW-1185">Reference proteome</keyword>
<evidence type="ECO:0000313" key="1">
    <source>
        <dbReference type="EMBL" id="KAF9999897.1"/>
    </source>
</evidence>
<evidence type="ECO:0000313" key="2">
    <source>
        <dbReference type="Proteomes" id="UP000749646"/>
    </source>
</evidence>
<proteinExistence type="predicted"/>
<dbReference type="AlphaFoldDB" id="A0A9P6MHG6"/>
<gene>
    <name evidence="1" type="ORF">BGZ65_004806</name>
</gene>